<organism evidence="7 8">
    <name type="scientific">Sphingobacterium corticibacterium</name>
    <dbReference type="NCBI Taxonomy" id="2484746"/>
    <lineage>
        <taxon>Bacteria</taxon>
        <taxon>Pseudomonadati</taxon>
        <taxon>Bacteroidota</taxon>
        <taxon>Sphingobacteriia</taxon>
        <taxon>Sphingobacteriales</taxon>
        <taxon>Sphingobacteriaceae</taxon>
        <taxon>Sphingobacterium</taxon>
    </lineage>
</organism>
<dbReference type="Pfam" id="PF08281">
    <property type="entry name" value="Sigma70_r4_2"/>
    <property type="match status" value="1"/>
</dbReference>
<dbReference type="GO" id="GO:0003677">
    <property type="term" value="F:DNA binding"/>
    <property type="evidence" value="ECO:0007669"/>
    <property type="project" value="InterPro"/>
</dbReference>
<dbReference type="OrthoDB" id="665113at2"/>
<evidence type="ECO:0000256" key="2">
    <source>
        <dbReference type="ARBA" id="ARBA00023015"/>
    </source>
</evidence>
<keyword evidence="3" id="KW-0731">Sigma factor</keyword>
<feature type="domain" description="RNA polymerase sigma factor 70 region 4 type 2" evidence="6">
    <location>
        <begin position="138"/>
        <end position="186"/>
    </location>
</feature>
<keyword evidence="4" id="KW-0804">Transcription</keyword>
<dbReference type="GO" id="GO:0006352">
    <property type="term" value="P:DNA-templated transcription initiation"/>
    <property type="evidence" value="ECO:0007669"/>
    <property type="project" value="InterPro"/>
</dbReference>
<feature type="domain" description="RNA polymerase sigma-70 region 2" evidence="5">
    <location>
        <begin position="40"/>
        <end position="105"/>
    </location>
</feature>
<sequence>MYFCAYILLRCSRPRIFMSEKEKNLLKKLTQGDTNAFATLFHAHWQTVYNMSYKYTLSHSDAEDISQEVFQRIWEKRKSIIIHKTFENYIVRTTKNHIINHFRAKDIKRQHEKIATQLVEQATPFVDTPPLRSVESKYQQLVALLPPRSQEIYIRKYEKHLTNEDLATEMGLSIKTVEYHLQRAHKMMREEIKKSTIYF</sequence>
<protein>
    <submittedName>
        <fullName evidence="7">Sigma-70 family RNA polymerase sigma factor</fullName>
    </submittedName>
</protein>
<proteinExistence type="inferred from homology"/>
<dbReference type="GO" id="GO:0016987">
    <property type="term" value="F:sigma factor activity"/>
    <property type="evidence" value="ECO:0007669"/>
    <property type="project" value="UniProtKB-KW"/>
</dbReference>
<dbReference type="Gene3D" id="1.10.10.10">
    <property type="entry name" value="Winged helix-like DNA-binding domain superfamily/Winged helix DNA-binding domain"/>
    <property type="match status" value="1"/>
</dbReference>
<evidence type="ECO:0000313" key="8">
    <source>
        <dbReference type="Proteomes" id="UP000292855"/>
    </source>
</evidence>
<keyword evidence="2" id="KW-0805">Transcription regulation</keyword>
<comment type="similarity">
    <text evidence="1">Belongs to the sigma-70 factor family. ECF subfamily.</text>
</comment>
<dbReference type="NCBIfam" id="TIGR02937">
    <property type="entry name" value="sigma70-ECF"/>
    <property type="match status" value="1"/>
</dbReference>
<dbReference type="InterPro" id="IPR007627">
    <property type="entry name" value="RNA_pol_sigma70_r2"/>
</dbReference>
<accession>A0A4Q6XY90</accession>
<evidence type="ECO:0000259" key="5">
    <source>
        <dbReference type="Pfam" id="PF04542"/>
    </source>
</evidence>
<dbReference type="EMBL" id="SGIT01000001">
    <property type="protein sequence ID" value="RZF61516.1"/>
    <property type="molecule type" value="Genomic_DNA"/>
</dbReference>
<dbReference type="InterPro" id="IPR039425">
    <property type="entry name" value="RNA_pol_sigma-70-like"/>
</dbReference>
<evidence type="ECO:0000256" key="4">
    <source>
        <dbReference type="ARBA" id="ARBA00023163"/>
    </source>
</evidence>
<dbReference type="Pfam" id="PF04542">
    <property type="entry name" value="Sigma70_r2"/>
    <property type="match status" value="1"/>
</dbReference>
<dbReference type="PANTHER" id="PTHR43133:SF46">
    <property type="entry name" value="RNA POLYMERASE SIGMA-70 FACTOR ECF SUBFAMILY"/>
    <property type="match status" value="1"/>
</dbReference>
<evidence type="ECO:0000259" key="6">
    <source>
        <dbReference type="Pfam" id="PF08281"/>
    </source>
</evidence>
<dbReference type="InterPro" id="IPR013325">
    <property type="entry name" value="RNA_pol_sigma_r2"/>
</dbReference>
<evidence type="ECO:0000313" key="7">
    <source>
        <dbReference type="EMBL" id="RZF61516.1"/>
    </source>
</evidence>
<evidence type="ECO:0000256" key="1">
    <source>
        <dbReference type="ARBA" id="ARBA00010641"/>
    </source>
</evidence>
<comment type="caution">
    <text evidence="7">The sequence shown here is derived from an EMBL/GenBank/DDBJ whole genome shotgun (WGS) entry which is preliminary data.</text>
</comment>
<evidence type="ECO:0000256" key="3">
    <source>
        <dbReference type="ARBA" id="ARBA00023082"/>
    </source>
</evidence>
<reference evidence="7 8" key="1">
    <citation type="submission" date="2019-02" db="EMBL/GenBank/DDBJ databases">
        <authorList>
            <person name="Li Y."/>
        </authorList>
    </citation>
    <scope>NUCLEOTIDE SEQUENCE [LARGE SCALE GENOMIC DNA]</scope>
    <source>
        <strain evidence="7 8">30C10-4-7</strain>
    </source>
</reference>
<dbReference type="InterPro" id="IPR013324">
    <property type="entry name" value="RNA_pol_sigma_r3/r4-like"/>
</dbReference>
<keyword evidence="8" id="KW-1185">Reference proteome</keyword>
<dbReference type="SUPFAM" id="SSF88946">
    <property type="entry name" value="Sigma2 domain of RNA polymerase sigma factors"/>
    <property type="match status" value="1"/>
</dbReference>
<name>A0A4Q6XY90_9SPHI</name>
<dbReference type="InterPro" id="IPR036388">
    <property type="entry name" value="WH-like_DNA-bd_sf"/>
</dbReference>
<dbReference type="InterPro" id="IPR014284">
    <property type="entry name" value="RNA_pol_sigma-70_dom"/>
</dbReference>
<dbReference type="PANTHER" id="PTHR43133">
    <property type="entry name" value="RNA POLYMERASE ECF-TYPE SIGMA FACTO"/>
    <property type="match status" value="1"/>
</dbReference>
<dbReference type="SUPFAM" id="SSF88659">
    <property type="entry name" value="Sigma3 and sigma4 domains of RNA polymerase sigma factors"/>
    <property type="match status" value="1"/>
</dbReference>
<dbReference type="Proteomes" id="UP000292855">
    <property type="component" value="Unassembled WGS sequence"/>
</dbReference>
<dbReference type="AlphaFoldDB" id="A0A4Q6XY90"/>
<gene>
    <name evidence="7" type="ORF">EWE74_01340</name>
</gene>
<dbReference type="InterPro" id="IPR013249">
    <property type="entry name" value="RNA_pol_sigma70_r4_t2"/>
</dbReference>
<dbReference type="Gene3D" id="1.10.1740.10">
    <property type="match status" value="1"/>
</dbReference>